<reference evidence="2" key="1">
    <citation type="submission" date="2019-08" db="EMBL/GenBank/DDBJ databases">
        <authorList>
            <person name="Kucharzyk K."/>
            <person name="Murdoch R.W."/>
            <person name="Higgins S."/>
            <person name="Loffler F."/>
        </authorList>
    </citation>
    <scope>NUCLEOTIDE SEQUENCE</scope>
</reference>
<dbReference type="InterPro" id="IPR017144">
    <property type="entry name" value="Xaa-Arg_dipeptidase"/>
</dbReference>
<dbReference type="PANTHER" id="PTHR30575:SF0">
    <property type="entry name" value="XAA-ARG DIPEPTIDASE"/>
    <property type="match status" value="1"/>
</dbReference>
<keyword evidence="2" id="KW-0378">Hydrolase</keyword>
<dbReference type="PIRSF" id="PIRSF037226">
    <property type="entry name" value="Amidohydrolase_ACY1L2_prd"/>
    <property type="match status" value="1"/>
</dbReference>
<dbReference type="Gene3D" id="3.30.70.360">
    <property type="match status" value="1"/>
</dbReference>
<dbReference type="GO" id="GO:0005737">
    <property type="term" value="C:cytoplasm"/>
    <property type="evidence" value="ECO:0007669"/>
    <property type="project" value="TreeGrafter"/>
</dbReference>
<evidence type="ECO:0000259" key="1">
    <source>
        <dbReference type="Pfam" id="PF07687"/>
    </source>
</evidence>
<evidence type="ECO:0000313" key="2">
    <source>
        <dbReference type="EMBL" id="MPM09176.1"/>
    </source>
</evidence>
<dbReference type="Pfam" id="PF07687">
    <property type="entry name" value="M20_dimer"/>
    <property type="match status" value="1"/>
</dbReference>
<dbReference type="InterPro" id="IPR017439">
    <property type="entry name" value="Amidohydrolase"/>
</dbReference>
<dbReference type="EC" id="3.5.1.-" evidence="2"/>
<comment type="caution">
    <text evidence="2">The sequence shown here is derived from an EMBL/GenBank/DDBJ whole genome shotgun (WGS) entry which is preliminary data.</text>
</comment>
<dbReference type="SUPFAM" id="SSF53187">
    <property type="entry name" value="Zn-dependent exopeptidases"/>
    <property type="match status" value="1"/>
</dbReference>
<protein>
    <submittedName>
        <fullName evidence="2">p-aminobenzoyl-glutamate hydrolase subunit B</fullName>
        <ecNumber evidence="2">3.5.1.-</ecNumber>
    </submittedName>
</protein>
<organism evidence="2">
    <name type="scientific">bioreactor metagenome</name>
    <dbReference type="NCBI Taxonomy" id="1076179"/>
    <lineage>
        <taxon>unclassified sequences</taxon>
        <taxon>metagenomes</taxon>
        <taxon>ecological metagenomes</taxon>
    </lineage>
</organism>
<dbReference type="CDD" id="cd03887">
    <property type="entry name" value="M20_Acy1L2"/>
    <property type="match status" value="1"/>
</dbReference>
<dbReference type="InterPro" id="IPR036264">
    <property type="entry name" value="Bact_exopeptidase_dim_dom"/>
</dbReference>
<gene>
    <name evidence="2" type="primary">abgB_6</name>
    <name evidence="2" type="ORF">SDC9_55492</name>
</gene>
<accession>A0A644WZ32</accession>
<name>A0A644WZ32_9ZZZZ</name>
<feature type="domain" description="Peptidase M20 dimerisation" evidence="1">
    <location>
        <begin position="166"/>
        <end position="259"/>
    </location>
</feature>
<dbReference type="InterPro" id="IPR052030">
    <property type="entry name" value="Peptidase_M20/M20A_hydrolases"/>
</dbReference>
<dbReference type="NCBIfam" id="TIGR01891">
    <property type="entry name" value="amidohydrolases"/>
    <property type="match status" value="1"/>
</dbReference>
<dbReference type="Gene3D" id="3.40.630.10">
    <property type="entry name" value="Zn peptidases"/>
    <property type="match status" value="1"/>
</dbReference>
<dbReference type="GO" id="GO:0071713">
    <property type="term" value="F:para-aminobenzoyl-glutamate hydrolase activity"/>
    <property type="evidence" value="ECO:0007669"/>
    <property type="project" value="TreeGrafter"/>
</dbReference>
<dbReference type="EMBL" id="VSSQ01001538">
    <property type="protein sequence ID" value="MPM09176.1"/>
    <property type="molecule type" value="Genomic_DNA"/>
</dbReference>
<dbReference type="InterPro" id="IPR002933">
    <property type="entry name" value="Peptidase_M20"/>
</dbReference>
<dbReference type="PANTHER" id="PTHR30575">
    <property type="entry name" value="PEPTIDASE M20"/>
    <property type="match status" value="1"/>
</dbReference>
<dbReference type="GO" id="GO:0016805">
    <property type="term" value="F:dipeptidase activity"/>
    <property type="evidence" value="ECO:0007669"/>
    <property type="project" value="InterPro"/>
</dbReference>
<dbReference type="InterPro" id="IPR011650">
    <property type="entry name" value="Peptidase_M20_dimer"/>
</dbReference>
<dbReference type="AlphaFoldDB" id="A0A644WZ32"/>
<proteinExistence type="predicted"/>
<dbReference type="SUPFAM" id="SSF55031">
    <property type="entry name" value="Bacterial exopeptidase dimerisation domain"/>
    <property type="match status" value="1"/>
</dbReference>
<dbReference type="GO" id="GO:0046657">
    <property type="term" value="P:folic acid catabolic process"/>
    <property type="evidence" value="ECO:0007669"/>
    <property type="project" value="TreeGrafter"/>
</dbReference>
<dbReference type="Pfam" id="PF01546">
    <property type="entry name" value="Peptidase_M20"/>
    <property type="match status" value="1"/>
</dbReference>
<sequence length="390" mass="42136">MLNEKICSAIDNQKETLLNLSHAIHEHPEVRFTEKTAVKLIKEVLEANGFDFLCPWAGLDTAFKAVYHGKPGGPTLAFLAEYDALEKIGHGCGHNLIATMSVGAALGIKTQMQDITGDIVIMGCPGEEGGKGKVIMLNNNGFDGIDYAMMIHPADYNMIQRTGLAAVVVDVEFIGQSAHSKQPSDGINALTALIQMFNGIDARRQCWADKTRCNGIITDGGTASNVVPDYAAGKFTVRASTVAELEKVVDDMENIAKAAELMVGAKVNFKPGYISSERYCNLAMDERLKAHVQDFGIEMQYPPKNLSAGSSDFGNVSMKLPGIHAYLSIAEQGEKIKNHTKEFTAAAISKKADDVILIGAKSLAMTAYDIFTDTALQKDISAEFAKVPKR</sequence>